<comment type="caution">
    <text evidence="8">The sequence shown here is derived from an EMBL/GenBank/DDBJ whole genome shotgun (WGS) entry which is preliminary data.</text>
</comment>
<feature type="transmembrane region" description="Helical" evidence="6">
    <location>
        <begin position="156"/>
        <end position="175"/>
    </location>
</feature>
<evidence type="ECO:0000256" key="4">
    <source>
        <dbReference type="ARBA" id="ARBA00022989"/>
    </source>
</evidence>
<dbReference type="InterPro" id="IPR050189">
    <property type="entry name" value="MFS_Efflux_Transporters"/>
</dbReference>
<feature type="transmembrane region" description="Helical" evidence="6">
    <location>
        <begin position="70"/>
        <end position="89"/>
    </location>
</feature>
<dbReference type="Pfam" id="PF07690">
    <property type="entry name" value="MFS_1"/>
    <property type="match status" value="1"/>
</dbReference>
<feature type="transmembrane region" description="Helical" evidence="6">
    <location>
        <begin position="128"/>
        <end position="150"/>
    </location>
</feature>
<feature type="transmembrane region" description="Helical" evidence="6">
    <location>
        <begin position="207"/>
        <end position="226"/>
    </location>
</feature>
<evidence type="ECO:0000256" key="1">
    <source>
        <dbReference type="ARBA" id="ARBA00004651"/>
    </source>
</evidence>
<dbReference type="InterPro" id="IPR036259">
    <property type="entry name" value="MFS_trans_sf"/>
</dbReference>
<keyword evidence="5 6" id="KW-0472">Membrane</keyword>
<dbReference type="InterPro" id="IPR020846">
    <property type="entry name" value="MFS_dom"/>
</dbReference>
<feature type="transmembrane region" description="Helical" evidence="6">
    <location>
        <begin position="238"/>
        <end position="257"/>
    </location>
</feature>
<organism evidence="8 9">
    <name type="scientific">Marinimicrococcus flavescens</name>
    <dbReference type="NCBI Taxonomy" id="3031815"/>
    <lineage>
        <taxon>Bacteria</taxon>
        <taxon>Pseudomonadati</taxon>
        <taxon>Pseudomonadota</taxon>
        <taxon>Alphaproteobacteria</taxon>
        <taxon>Geminicoccales</taxon>
        <taxon>Geminicoccaceae</taxon>
        <taxon>Marinimicrococcus</taxon>
    </lineage>
</organism>
<dbReference type="GO" id="GO:0005886">
    <property type="term" value="C:plasma membrane"/>
    <property type="evidence" value="ECO:0007669"/>
    <property type="project" value="UniProtKB-SubCell"/>
</dbReference>
<dbReference type="SUPFAM" id="SSF103473">
    <property type="entry name" value="MFS general substrate transporter"/>
    <property type="match status" value="1"/>
</dbReference>
<protein>
    <submittedName>
        <fullName evidence="8">MFS transporter</fullName>
    </submittedName>
</protein>
<feature type="transmembrane region" description="Helical" evidence="6">
    <location>
        <begin position="269"/>
        <end position="286"/>
    </location>
</feature>
<dbReference type="AlphaFoldDB" id="A0AAP3XS91"/>
<sequence>MSQPILLLSLAAFVASATTRLCDALLPAIAGEFAVPVSAAAVAVTAFTAAYGLFQLAYGPVGARIGPYRTAALGTMLSTVGTLACAFAPSLGWLALGRAASGLTAAAIIPMAMAHIGESVPYERRQAVIARFLMGSITGVIAGQSLAGLFADIFTWRQLFVVLAAGFAVIGALLLKGAATASTGPRPPAGAALQQYRAVLAAPWARVVLLTVSLEGFLCFGAYPYLSVHLQRQFGLDYLAIGLVMSAFGLGGLAYAMSVRLLLARLGETGLAATGGLLLAFCYLLAAVAPVWQAVVPATMGLGLGFYMLHNTLQTNATQMAPENRSAAISLFAFCLFVSQSLGAALLGVAGEITGFRVLFVVAGLGLLGVALGFRRQKRAVAV</sequence>
<evidence type="ECO:0000256" key="6">
    <source>
        <dbReference type="SAM" id="Phobius"/>
    </source>
</evidence>
<dbReference type="PANTHER" id="PTHR43124:SF3">
    <property type="entry name" value="CHLORAMPHENICOL EFFLUX PUMP RV0191"/>
    <property type="match status" value="1"/>
</dbReference>
<feature type="domain" description="Major facilitator superfamily (MFS) profile" evidence="7">
    <location>
        <begin position="4"/>
        <end position="381"/>
    </location>
</feature>
<evidence type="ECO:0000259" key="7">
    <source>
        <dbReference type="PROSITE" id="PS50850"/>
    </source>
</evidence>
<feature type="transmembrane region" description="Helical" evidence="6">
    <location>
        <begin position="329"/>
        <end position="350"/>
    </location>
</feature>
<evidence type="ECO:0000256" key="5">
    <source>
        <dbReference type="ARBA" id="ARBA00023136"/>
    </source>
</evidence>
<comment type="subcellular location">
    <subcellularLocation>
        <location evidence="1">Cell membrane</location>
        <topology evidence="1">Multi-pass membrane protein</topology>
    </subcellularLocation>
</comment>
<dbReference type="GO" id="GO:0022857">
    <property type="term" value="F:transmembrane transporter activity"/>
    <property type="evidence" value="ECO:0007669"/>
    <property type="project" value="InterPro"/>
</dbReference>
<name>A0AAP3XS91_9PROT</name>
<proteinExistence type="predicted"/>
<feature type="transmembrane region" description="Helical" evidence="6">
    <location>
        <begin position="356"/>
        <end position="374"/>
    </location>
</feature>
<dbReference type="EMBL" id="JARGEQ010000098">
    <property type="protein sequence ID" value="MDF1586918.1"/>
    <property type="molecule type" value="Genomic_DNA"/>
</dbReference>
<evidence type="ECO:0000256" key="2">
    <source>
        <dbReference type="ARBA" id="ARBA00022475"/>
    </source>
</evidence>
<feature type="transmembrane region" description="Helical" evidence="6">
    <location>
        <begin position="95"/>
        <end position="116"/>
    </location>
</feature>
<dbReference type="PANTHER" id="PTHR43124">
    <property type="entry name" value="PURINE EFFLUX PUMP PBUE"/>
    <property type="match status" value="1"/>
</dbReference>
<feature type="transmembrane region" description="Helical" evidence="6">
    <location>
        <begin position="34"/>
        <end position="58"/>
    </location>
</feature>
<dbReference type="Gene3D" id="1.20.1250.20">
    <property type="entry name" value="MFS general substrate transporter like domains"/>
    <property type="match status" value="1"/>
</dbReference>
<reference evidence="8 9" key="1">
    <citation type="submission" date="2023-03" db="EMBL/GenBank/DDBJ databases">
        <title>YIM 152171 draft genome.</title>
        <authorList>
            <person name="Yang Z."/>
        </authorList>
    </citation>
    <scope>NUCLEOTIDE SEQUENCE [LARGE SCALE GENOMIC DNA]</scope>
    <source>
        <strain evidence="8 9">YIM 152171</strain>
    </source>
</reference>
<keyword evidence="4 6" id="KW-1133">Transmembrane helix</keyword>
<dbReference type="InterPro" id="IPR011701">
    <property type="entry name" value="MFS"/>
</dbReference>
<accession>A0AAP3XS91</accession>
<evidence type="ECO:0000313" key="8">
    <source>
        <dbReference type="EMBL" id="MDF1586918.1"/>
    </source>
</evidence>
<gene>
    <name evidence="8" type="ORF">PZ740_11060</name>
</gene>
<keyword evidence="9" id="KW-1185">Reference proteome</keyword>
<keyword evidence="2" id="KW-1003">Cell membrane</keyword>
<evidence type="ECO:0000256" key="3">
    <source>
        <dbReference type="ARBA" id="ARBA00022692"/>
    </source>
</evidence>
<dbReference type="CDD" id="cd17324">
    <property type="entry name" value="MFS_NepI_like"/>
    <property type="match status" value="1"/>
</dbReference>
<dbReference type="PROSITE" id="PS50850">
    <property type="entry name" value="MFS"/>
    <property type="match status" value="1"/>
</dbReference>
<dbReference type="RefSeq" id="WP_327789338.1">
    <property type="nucleotide sequence ID" value="NZ_JARGEQ010000098.1"/>
</dbReference>
<evidence type="ECO:0000313" key="9">
    <source>
        <dbReference type="Proteomes" id="UP001301140"/>
    </source>
</evidence>
<keyword evidence="3 6" id="KW-0812">Transmembrane</keyword>
<dbReference type="Proteomes" id="UP001301140">
    <property type="component" value="Unassembled WGS sequence"/>
</dbReference>
<feature type="transmembrane region" description="Helical" evidence="6">
    <location>
        <begin position="292"/>
        <end position="309"/>
    </location>
</feature>